<dbReference type="RefSeq" id="WP_045246056.1">
    <property type="nucleotide sequence ID" value="NZ_JYIY01000047.1"/>
</dbReference>
<keyword evidence="1" id="KW-0472">Membrane</keyword>
<reference evidence="2 5" key="2">
    <citation type="journal article" date="2018" name="Nat. Biotechnol.">
        <title>A standardized bacterial taxonomy based on genome phylogeny substantially revises the tree of life.</title>
        <authorList>
            <person name="Parks D.H."/>
            <person name="Chuvochina M."/>
            <person name="Waite D.W."/>
            <person name="Rinke C."/>
            <person name="Skarshewski A."/>
            <person name="Chaumeil P.A."/>
            <person name="Hugenholtz P."/>
        </authorList>
    </citation>
    <scope>NUCLEOTIDE SEQUENCE [LARGE SCALE GENOMIC DNA]</scope>
    <source>
        <strain evidence="2">UBA9152</strain>
    </source>
</reference>
<evidence type="ECO:0000313" key="2">
    <source>
        <dbReference type="EMBL" id="HAN24789.1"/>
    </source>
</evidence>
<evidence type="ECO:0000313" key="5">
    <source>
        <dbReference type="Proteomes" id="UP000257479"/>
    </source>
</evidence>
<dbReference type="STRING" id="400772.RR49_00266"/>
<name>A0A0F0LZH2_9MICO</name>
<evidence type="ECO:0000256" key="1">
    <source>
        <dbReference type="SAM" id="Phobius"/>
    </source>
</evidence>
<feature type="transmembrane region" description="Helical" evidence="1">
    <location>
        <begin position="12"/>
        <end position="32"/>
    </location>
</feature>
<dbReference type="EMBL" id="DMNG01000160">
    <property type="protein sequence ID" value="HAN24789.1"/>
    <property type="molecule type" value="Genomic_DNA"/>
</dbReference>
<dbReference type="PATRIC" id="fig|400772.4.peg.293"/>
<proteinExistence type="predicted"/>
<dbReference type="Proteomes" id="UP000033451">
    <property type="component" value="Unassembled WGS sequence"/>
</dbReference>
<keyword evidence="4" id="KW-1185">Reference proteome</keyword>
<gene>
    <name evidence="2" type="ORF">DCP95_09495</name>
    <name evidence="3" type="ORF">RR49_00266</name>
</gene>
<keyword evidence="1" id="KW-0812">Transmembrane</keyword>
<comment type="caution">
    <text evidence="3">The sequence shown here is derived from an EMBL/GenBank/DDBJ whole genome shotgun (WGS) entry which is preliminary data.</text>
</comment>
<sequence>MSLLDVLAELFTWVGFGIGALLAGVAVVAYLFDGTWMRVDAMLEREDGELVARWFASDGGVGRSVLHPHDAERLGDAAHAELFAREGSHHRVRLSGRSPLVSALGWFAAGFLALGVVAVAASMVLLFAGV</sequence>
<dbReference type="Proteomes" id="UP000257479">
    <property type="component" value="Unassembled WGS sequence"/>
</dbReference>
<protein>
    <submittedName>
        <fullName evidence="3">Uncharacterized protein</fullName>
    </submittedName>
</protein>
<reference evidence="3 4" key="1">
    <citation type="submission" date="2015-02" db="EMBL/GenBank/DDBJ databases">
        <title>Draft genome sequences of ten Microbacterium spp. with emphasis on heavy metal contaminated environments.</title>
        <authorList>
            <person name="Corretto E."/>
        </authorList>
    </citation>
    <scope>NUCLEOTIDE SEQUENCE [LARGE SCALE GENOMIC DNA]</scope>
    <source>
        <strain evidence="3 4">DSM 18659</strain>
    </source>
</reference>
<keyword evidence="1" id="KW-1133">Transmembrane helix</keyword>
<dbReference type="EMBL" id="JYIY01000047">
    <property type="protein sequence ID" value="KJL42372.1"/>
    <property type="molecule type" value="Genomic_DNA"/>
</dbReference>
<dbReference type="AlphaFoldDB" id="A0A0F0LZH2"/>
<feature type="transmembrane region" description="Helical" evidence="1">
    <location>
        <begin position="100"/>
        <end position="128"/>
    </location>
</feature>
<organism evidence="3 4">
    <name type="scientific">Microbacterium ginsengisoli</name>
    <dbReference type="NCBI Taxonomy" id="400772"/>
    <lineage>
        <taxon>Bacteria</taxon>
        <taxon>Bacillati</taxon>
        <taxon>Actinomycetota</taxon>
        <taxon>Actinomycetes</taxon>
        <taxon>Micrococcales</taxon>
        <taxon>Microbacteriaceae</taxon>
        <taxon>Microbacterium</taxon>
    </lineage>
</organism>
<evidence type="ECO:0000313" key="4">
    <source>
        <dbReference type="Proteomes" id="UP000033451"/>
    </source>
</evidence>
<accession>A0A0F0LZH2</accession>
<evidence type="ECO:0000313" key="3">
    <source>
        <dbReference type="EMBL" id="KJL42372.1"/>
    </source>
</evidence>
<dbReference type="OrthoDB" id="5079070at2"/>